<feature type="binding site" evidence="6 7">
    <location>
        <position position="158"/>
    </location>
    <ligand>
        <name>S-adenosyl-L-methionine</name>
        <dbReference type="ChEBI" id="CHEBI:59789"/>
    </ligand>
</feature>
<dbReference type="Gene3D" id="3.40.1280.10">
    <property type="match status" value="1"/>
</dbReference>
<reference evidence="9 10" key="1">
    <citation type="submission" date="2018-06" db="EMBL/GenBank/DDBJ databases">
        <authorList>
            <consortium name="Pathogen Informatics"/>
            <person name="Doyle S."/>
        </authorList>
    </citation>
    <scope>NUCLEOTIDE SEQUENCE [LARGE SCALE GENOMIC DNA]</scope>
    <source>
        <strain evidence="9 10">NCTC12714</strain>
    </source>
</reference>
<dbReference type="GO" id="GO:0005737">
    <property type="term" value="C:cytoplasm"/>
    <property type="evidence" value="ECO:0007669"/>
    <property type="project" value="UniProtKB-SubCell"/>
</dbReference>
<evidence type="ECO:0000259" key="8">
    <source>
        <dbReference type="Pfam" id="PF00588"/>
    </source>
</evidence>
<dbReference type="EMBL" id="UGJE01000002">
    <property type="protein sequence ID" value="STQ86537.1"/>
    <property type="molecule type" value="Genomic_DNA"/>
</dbReference>
<protein>
    <recommendedName>
        <fullName evidence="6">Putative tRNA (cytidine(34)-2'-O)-methyltransferase</fullName>
        <ecNumber evidence="6">2.1.1.207</ecNumber>
    </recommendedName>
    <alternativeName>
        <fullName evidence="6">tRNA (cytidine/uridine-2'-O-)-methyltransferase</fullName>
    </alternativeName>
</protein>
<evidence type="ECO:0000256" key="3">
    <source>
        <dbReference type="ARBA" id="ARBA00022679"/>
    </source>
</evidence>
<dbReference type="GO" id="GO:0141102">
    <property type="term" value="F:tRNA (5-carboxymethylaminomethyluridine(34)-2'-O)-methyltransferase activity"/>
    <property type="evidence" value="ECO:0007669"/>
    <property type="project" value="RHEA"/>
</dbReference>
<dbReference type="GO" id="GO:0002130">
    <property type="term" value="P:wobble position ribose methylation"/>
    <property type="evidence" value="ECO:0007669"/>
    <property type="project" value="TreeGrafter"/>
</dbReference>
<dbReference type="HAMAP" id="MF_01885">
    <property type="entry name" value="tRNA_methyltr_TrmL"/>
    <property type="match status" value="1"/>
</dbReference>
<dbReference type="InterPro" id="IPR016914">
    <property type="entry name" value="TrmL"/>
</dbReference>
<keyword evidence="10" id="KW-1185">Reference proteome</keyword>
<evidence type="ECO:0000256" key="4">
    <source>
        <dbReference type="ARBA" id="ARBA00022691"/>
    </source>
</evidence>
<dbReference type="RefSeq" id="WP_052089427.1">
    <property type="nucleotide sequence ID" value="NZ_FZML01000003.1"/>
</dbReference>
<dbReference type="Pfam" id="PF00588">
    <property type="entry name" value="SpoU_methylase"/>
    <property type="match status" value="1"/>
</dbReference>
<evidence type="ECO:0000256" key="1">
    <source>
        <dbReference type="ARBA" id="ARBA00022490"/>
    </source>
</evidence>
<feature type="binding site" evidence="6 7">
    <location>
        <position position="134"/>
    </location>
    <ligand>
        <name>S-adenosyl-L-methionine</name>
        <dbReference type="ChEBI" id="CHEBI:59789"/>
    </ligand>
</feature>
<feature type="domain" description="tRNA/rRNA methyltransferase SpoU type" evidence="8">
    <location>
        <begin position="10"/>
        <end position="178"/>
    </location>
</feature>
<comment type="function">
    <text evidence="6">Could methylate the ribose at the nucleotide 34 wobble position in tRNA.</text>
</comment>
<dbReference type="CDD" id="cd18094">
    <property type="entry name" value="SpoU-like_TrmL"/>
    <property type="match status" value="1"/>
</dbReference>
<gene>
    <name evidence="9" type="primary">trmL</name>
    <name evidence="9" type="ORF">NCTC12714_01344</name>
</gene>
<sequence>MFDLDFISYNIVLVNPDIPQNTGNIARLCVGINACLHLIHPLGFSLESKFAKRAGLDYWDKLKLAEYKNINDFFTIFDSRNTTKSNEAIIYGNKKSLHFAFSSKSNSIYFNHDFFAKQKLCSLGEHFCYFLYFGSETNGLSSLFESYFADINGVYLTIPMSDDCRCLNLSNAVSIASYELIRQSHLYVVNYYNSNNV</sequence>
<dbReference type="SUPFAM" id="SSF75217">
    <property type="entry name" value="alpha/beta knot"/>
    <property type="match status" value="1"/>
</dbReference>
<evidence type="ECO:0000256" key="6">
    <source>
        <dbReference type="HAMAP-Rule" id="MF_01885"/>
    </source>
</evidence>
<comment type="caution">
    <text evidence="6">Lacks conserved residue(s) required for the propagation of feature annotation.</text>
</comment>
<comment type="similarity">
    <text evidence="6">Belongs to the class IV-like SAM-binding methyltransferase superfamily. RNA methyltransferase TrmH family. TrmL subfamily.</text>
</comment>
<evidence type="ECO:0000256" key="5">
    <source>
        <dbReference type="ARBA" id="ARBA00022694"/>
    </source>
</evidence>
<name>A0A377PVD2_9HELI</name>
<dbReference type="InterPro" id="IPR001537">
    <property type="entry name" value="SpoU_MeTrfase"/>
</dbReference>
<evidence type="ECO:0000313" key="10">
    <source>
        <dbReference type="Proteomes" id="UP000255139"/>
    </source>
</evidence>
<keyword evidence="1 6" id="KW-0963">Cytoplasm</keyword>
<dbReference type="Proteomes" id="UP000255139">
    <property type="component" value="Unassembled WGS sequence"/>
</dbReference>
<keyword evidence="2 6" id="KW-0489">Methyltransferase</keyword>
<comment type="catalytic activity">
    <reaction evidence="6">
        <text>cytidine(34) in tRNA + S-adenosyl-L-methionine = 2'-O-methylcytidine(34) in tRNA + S-adenosyl-L-homocysteine + H(+)</text>
        <dbReference type="Rhea" id="RHEA:43084"/>
        <dbReference type="Rhea" id="RHEA-COMP:10331"/>
        <dbReference type="Rhea" id="RHEA-COMP:10332"/>
        <dbReference type="ChEBI" id="CHEBI:15378"/>
        <dbReference type="ChEBI" id="CHEBI:57856"/>
        <dbReference type="ChEBI" id="CHEBI:59789"/>
        <dbReference type="ChEBI" id="CHEBI:74495"/>
        <dbReference type="ChEBI" id="CHEBI:82748"/>
        <dbReference type="EC" id="2.1.1.207"/>
    </reaction>
</comment>
<accession>A0A377PVD2</accession>
<comment type="subcellular location">
    <subcellularLocation>
        <location evidence="6">Cytoplasm</location>
    </subcellularLocation>
</comment>
<dbReference type="PANTHER" id="PTHR42971">
    <property type="entry name" value="TRNA (CYTIDINE(34)-2'-O)-METHYLTRANSFERASE"/>
    <property type="match status" value="1"/>
</dbReference>
<keyword evidence="4 6" id="KW-0949">S-adenosyl-L-methionine</keyword>
<comment type="catalytic activity">
    <reaction evidence="6">
        <text>5-carboxymethylaminomethyluridine(34) in tRNA(Leu) + S-adenosyl-L-methionine = 5-carboxymethylaminomethyl-2'-O-methyluridine(34) in tRNA(Leu) + S-adenosyl-L-homocysteine + H(+)</text>
        <dbReference type="Rhea" id="RHEA:43088"/>
        <dbReference type="Rhea" id="RHEA-COMP:10333"/>
        <dbReference type="Rhea" id="RHEA-COMP:10334"/>
        <dbReference type="ChEBI" id="CHEBI:15378"/>
        <dbReference type="ChEBI" id="CHEBI:57856"/>
        <dbReference type="ChEBI" id="CHEBI:59789"/>
        <dbReference type="ChEBI" id="CHEBI:74508"/>
        <dbReference type="ChEBI" id="CHEBI:74511"/>
        <dbReference type="EC" id="2.1.1.207"/>
    </reaction>
</comment>
<dbReference type="GO" id="GO:0003723">
    <property type="term" value="F:RNA binding"/>
    <property type="evidence" value="ECO:0007669"/>
    <property type="project" value="InterPro"/>
</dbReference>
<dbReference type="PIRSF" id="PIRSF029256">
    <property type="entry name" value="SpoU_TrmH_prd"/>
    <property type="match status" value="1"/>
</dbReference>
<dbReference type="EC" id="2.1.1.207" evidence="6"/>
<evidence type="ECO:0000313" key="9">
    <source>
        <dbReference type="EMBL" id="STQ86537.1"/>
    </source>
</evidence>
<proteinExistence type="inferred from homology"/>
<keyword evidence="3 6" id="KW-0808">Transferase</keyword>
<dbReference type="AlphaFoldDB" id="A0A377PVD2"/>
<dbReference type="InterPro" id="IPR029028">
    <property type="entry name" value="Alpha/beta_knot_MTases"/>
</dbReference>
<evidence type="ECO:0000256" key="7">
    <source>
        <dbReference type="PIRSR" id="PIRSR029256-1"/>
    </source>
</evidence>
<keyword evidence="5 6" id="KW-0819">tRNA processing</keyword>
<evidence type="ECO:0000256" key="2">
    <source>
        <dbReference type="ARBA" id="ARBA00022603"/>
    </source>
</evidence>
<dbReference type="GO" id="GO:0141098">
    <property type="term" value="F:tRNA (cytidine(34)-2'-O)-methyltransferase activity"/>
    <property type="evidence" value="ECO:0007669"/>
    <property type="project" value="RHEA"/>
</dbReference>
<dbReference type="InterPro" id="IPR029026">
    <property type="entry name" value="tRNA_m1G_MTases_N"/>
</dbReference>
<organism evidence="9 10">
    <name type="scientific">Helicobacter muridarum</name>
    <dbReference type="NCBI Taxonomy" id="216"/>
    <lineage>
        <taxon>Bacteria</taxon>
        <taxon>Pseudomonadati</taxon>
        <taxon>Campylobacterota</taxon>
        <taxon>Epsilonproteobacteria</taxon>
        <taxon>Campylobacterales</taxon>
        <taxon>Helicobacteraceae</taxon>
        <taxon>Helicobacter</taxon>
    </lineage>
</organism>
<dbReference type="PANTHER" id="PTHR42971:SF1">
    <property type="entry name" value="TRNA (CYTIDINE(34)-2'-O)-METHYLTRANSFERASE"/>
    <property type="match status" value="1"/>
</dbReference>